<dbReference type="Proteomes" id="UP000053555">
    <property type="component" value="Unassembled WGS sequence"/>
</dbReference>
<evidence type="ECO:0000313" key="1">
    <source>
        <dbReference type="EMBL" id="KHN19612.1"/>
    </source>
</evidence>
<protein>
    <submittedName>
        <fullName evidence="1">Uncharacterized protein</fullName>
    </submittedName>
</protein>
<proteinExistence type="predicted"/>
<reference evidence="1" key="1">
    <citation type="submission" date="2014-07" db="EMBL/GenBank/DDBJ databases">
        <title>Identification of a novel salt tolerance gene in wild soybean by whole-genome sequencing.</title>
        <authorList>
            <person name="Lam H.-M."/>
            <person name="Qi X."/>
            <person name="Li M.-W."/>
            <person name="Liu X."/>
            <person name="Xie M."/>
            <person name="Ni M."/>
            <person name="Xu X."/>
        </authorList>
    </citation>
    <scope>NUCLEOTIDE SEQUENCE [LARGE SCALE GENOMIC DNA]</scope>
    <source>
        <tissue evidence="1">Root</tissue>
    </source>
</reference>
<accession>A0A0B2QIK8</accession>
<gene>
    <name evidence="1" type="ORF">glysoja_049118</name>
</gene>
<organism evidence="1">
    <name type="scientific">Glycine soja</name>
    <name type="common">Wild soybean</name>
    <dbReference type="NCBI Taxonomy" id="3848"/>
    <lineage>
        <taxon>Eukaryota</taxon>
        <taxon>Viridiplantae</taxon>
        <taxon>Streptophyta</taxon>
        <taxon>Embryophyta</taxon>
        <taxon>Tracheophyta</taxon>
        <taxon>Spermatophyta</taxon>
        <taxon>Magnoliopsida</taxon>
        <taxon>eudicotyledons</taxon>
        <taxon>Gunneridae</taxon>
        <taxon>Pentapetalae</taxon>
        <taxon>rosids</taxon>
        <taxon>fabids</taxon>
        <taxon>Fabales</taxon>
        <taxon>Fabaceae</taxon>
        <taxon>Papilionoideae</taxon>
        <taxon>50 kb inversion clade</taxon>
        <taxon>NPAAA clade</taxon>
        <taxon>indigoferoid/millettioid clade</taxon>
        <taxon>Phaseoleae</taxon>
        <taxon>Glycine</taxon>
        <taxon>Glycine subgen. Soja</taxon>
    </lineage>
</organism>
<name>A0A0B2QIK8_GLYSO</name>
<sequence length="89" mass="9885">MTLEDYSSPIIPQYFTSIARPEVQAANFSYPYSLIQLIQGNLFHGLPSEDPYAHLATYIDICNMVKIAGVPENATRLNLFSFSLAGEAK</sequence>
<feature type="non-terminal residue" evidence="1">
    <location>
        <position position="89"/>
    </location>
</feature>
<dbReference type="AlphaFoldDB" id="A0A0B2QIK8"/>
<dbReference type="EMBL" id="KN658986">
    <property type="protein sequence ID" value="KHN19612.1"/>
    <property type="molecule type" value="Genomic_DNA"/>
</dbReference>